<accession>A0A5E4PE47</accession>
<organism evidence="2 3">
    <name type="scientific">Aquicella siphonis</name>
    <dbReference type="NCBI Taxonomy" id="254247"/>
    <lineage>
        <taxon>Bacteria</taxon>
        <taxon>Pseudomonadati</taxon>
        <taxon>Pseudomonadota</taxon>
        <taxon>Gammaproteobacteria</taxon>
        <taxon>Legionellales</taxon>
        <taxon>Coxiellaceae</taxon>
        <taxon>Aquicella</taxon>
    </lineage>
</organism>
<sequence length="92" mass="10472">MPDIPHHPEETVTKSSTEARTKAMSLMNTSAGLLSCMIRFLSKTHYRKEITLVVALKILALFLLWGLFFSHRDPDLLKTQKLVDHYISSTSI</sequence>
<dbReference type="InterPro" id="IPR054636">
    <property type="entry name" value="CydP"/>
</dbReference>
<evidence type="ECO:0000313" key="2">
    <source>
        <dbReference type="EMBL" id="VVC75094.1"/>
    </source>
</evidence>
<dbReference type="NCBIfam" id="NF045611">
    <property type="entry name" value="small_CydP"/>
    <property type="match status" value="1"/>
</dbReference>
<feature type="transmembrane region" description="Helical" evidence="1">
    <location>
        <begin position="50"/>
        <end position="68"/>
    </location>
</feature>
<keyword evidence="1" id="KW-1133">Transmembrane helix</keyword>
<proteinExistence type="predicted"/>
<evidence type="ECO:0000256" key="1">
    <source>
        <dbReference type="SAM" id="Phobius"/>
    </source>
</evidence>
<name>A0A5E4PE47_9COXI</name>
<keyword evidence="1" id="KW-0472">Membrane</keyword>
<protein>
    <submittedName>
        <fullName evidence="2">Uncharacterized protein</fullName>
    </submittedName>
</protein>
<dbReference type="Proteomes" id="UP000324194">
    <property type="component" value="Chromosome 1"/>
</dbReference>
<evidence type="ECO:0000313" key="3">
    <source>
        <dbReference type="Proteomes" id="UP000324194"/>
    </source>
</evidence>
<gene>
    <name evidence="2" type="ORF">AQUSIP_03700</name>
</gene>
<dbReference type="EMBL" id="LR699119">
    <property type="protein sequence ID" value="VVC75094.1"/>
    <property type="molecule type" value="Genomic_DNA"/>
</dbReference>
<keyword evidence="3" id="KW-1185">Reference proteome</keyword>
<dbReference type="AlphaFoldDB" id="A0A5E4PE47"/>
<reference evidence="2 3" key="1">
    <citation type="submission" date="2019-08" db="EMBL/GenBank/DDBJ databases">
        <authorList>
            <person name="Guy L."/>
        </authorList>
    </citation>
    <scope>NUCLEOTIDE SEQUENCE [LARGE SCALE GENOMIC DNA]</scope>
    <source>
        <strain evidence="2 3">SGT-108</strain>
    </source>
</reference>
<keyword evidence="1" id="KW-0812">Transmembrane</keyword>
<dbReference type="RefSeq" id="WP_148338084.1">
    <property type="nucleotide sequence ID" value="NZ_LR699119.1"/>
</dbReference>
<dbReference type="KEGG" id="asip:AQUSIP_03700"/>